<dbReference type="AlphaFoldDB" id="X0TE82"/>
<dbReference type="EMBL" id="BARS01018172">
    <property type="protein sequence ID" value="GAF91514.1"/>
    <property type="molecule type" value="Genomic_DNA"/>
</dbReference>
<evidence type="ECO:0000313" key="1">
    <source>
        <dbReference type="EMBL" id="GAF91514.1"/>
    </source>
</evidence>
<organism evidence="1">
    <name type="scientific">marine sediment metagenome</name>
    <dbReference type="NCBI Taxonomy" id="412755"/>
    <lineage>
        <taxon>unclassified sequences</taxon>
        <taxon>metagenomes</taxon>
        <taxon>ecological metagenomes</taxon>
    </lineage>
</organism>
<name>X0TE82_9ZZZZ</name>
<proteinExistence type="predicted"/>
<accession>X0TE82</accession>
<protein>
    <submittedName>
        <fullName evidence="1">Uncharacterized protein</fullName>
    </submittedName>
</protein>
<reference evidence="1" key="1">
    <citation type="journal article" date="2014" name="Front. Microbiol.">
        <title>High frequency of phylogenetically diverse reductive dehalogenase-homologous genes in deep subseafloor sedimentary metagenomes.</title>
        <authorList>
            <person name="Kawai M."/>
            <person name="Futagami T."/>
            <person name="Toyoda A."/>
            <person name="Takaki Y."/>
            <person name="Nishi S."/>
            <person name="Hori S."/>
            <person name="Arai W."/>
            <person name="Tsubouchi T."/>
            <person name="Morono Y."/>
            <person name="Uchiyama I."/>
            <person name="Ito T."/>
            <person name="Fujiyama A."/>
            <person name="Inagaki F."/>
            <person name="Takami H."/>
        </authorList>
    </citation>
    <scope>NUCLEOTIDE SEQUENCE</scope>
    <source>
        <strain evidence="1">Expedition CK06-06</strain>
    </source>
</reference>
<comment type="caution">
    <text evidence="1">The sequence shown here is derived from an EMBL/GenBank/DDBJ whole genome shotgun (WGS) entry which is preliminary data.</text>
</comment>
<sequence>MDKFIIHIEESMVVSKVIKAENIEDATAKARMIAESGESSLKVKKGWNEEYPVEGEVILVMKD</sequence>
<gene>
    <name evidence="1" type="ORF">S01H1_29609</name>
</gene>